<name>A0A6D2JFC4_9BRAS</name>
<evidence type="ECO:0000313" key="1">
    <source>
        <dbReference type="EMBL" id="CAA7038501.1"/>
    </source>
</evidence>
<gene>
    <name evidence="1" type="ORF">MERR_LOCUS25736</name>
</gene>
<keyword evidence="2" id="KW-1185">Reference proteome</keyword>
<reference evidence="1" key="1">
    <citation type="submission" date="2020-01" db="EMBL/GenBank/DDBJ databases">
        <authorList>
            <person name="Mishra B."/>
        </authorList>
    </citation>
    <scope>NUCLEOTIDE SEQUENCE [LARGE SCALE GENOMIC DNA]</scope>
</reference>
<organism evidence="1 2">
    <name type="scientific">Microthlaspi erraticum</name>
    <dbReference type="NCBI Taxonomy" id="1685480"/>
    <lineage>
        <taxon>Eukaryota</taxon>
        <taxon>Viridiplantae</taxon>
        <taxon>Streptophyta</taxon>
        <taxon>Embryophyta</taxon>
        <taxon>Tracheophyta</taxon>
        <taxon>Spermatophyta</taxon>
        <taxon>Magnoliopsida</taxon>
        <taxon>eudicotyledons</taxon>
        <taxon>Gunneridae</taxon>
        <taxon>Pentapetalae</taxon>
        <taxon>rosids</taxon>
        <taxon>malvids</taxon>
        <taxon>Brassicales</taxon>
        <taxon>Brassicaceae</taxon>
        <taxon>Coluteocarpeae</taxon>
        <taxon>Microthlaspi</taxon>
    </lineage>
</organism>
<sequence length="99" mass="10925">MLDEWCGEDVELISCDLVGFLFALESGGDEAVHIANGWMVILDTFDLEGKNGSLAKCVQSAKAACFLFEFSLKSCAVSLGSPKSWHRAEMRCAHWHRLS</sequence>
<comment type="caution">
    <text evidence="1">The sequence shown here is derived from an EMBL/GenBank/DDBJ whole genome shotgun (WGS) entry which is preliminary data.</text>
</comment>
<accession>A0A6D2JFC4</accession>
<dbReference type="Proteomes" id="UP000467841">
    <property type="component" value="Unassembled WGS sequence"/>
</dbReference>
<dbReference type="AlphaFoldDB" id="A0A6D2JFC4"/>
<protein>
    <submittedName>
        <fullName evidence="1">Uncharacterized protein</fullName>
    </submittedName>
</protein>
<proteinExistence type="predicted"/>
<dbReference type="EMBL" id="CACVBM020001195">
    <property type="protein sequence ID" value="CAA7038501.1"/>
    <property type="molecule type" value="Genomic_DNA"/>
</dbReference>
<evidence type="ECO:0000313" key="2">
    <source>
        <dbReference type="Proteomes" id="UP000467841"/>
    </source>
</evidence>